<proteinExistence type="predicted"/>
<dbReference type="Gene3D" id="1.10.287.130">
    <property type="match status" value="1"/>
</dbReference>
<dbReference type="Gene3D" id="2.10.70.100">
    <property type="match status" value="1"/>
</dbReference>
<comment type="caution">
    <text evidence="8">The sequence shown here is derived from an EMBL/GenBank/DDBJ whole genome shotgun (WGS) entry which is preliminary data.</text>
</comment>
<dbReference type="PANTHER" id="PTHR43304:SF1">
    <property type="entry name" value="PAC DOMAIN-CONTAINING PROTEIN"/>
    <property type="match status" value="1"/>
</dbReference>
<dbReference type="CDD" id="cd00082">
    <property type="entry name" value="HisKA"/>
    <property type="match status" value="1"/>
</dbReference>
<dbReference type="SMART" id="SM00091">
    <property type="entry name" value="PAS"/>
    <property type="match status" value="2"/>
</dbReference>
<evidence type="ECO:0000313" key="8">
    <source>
        <dbReference type="EMBL" id="RFZ84887.1"/>
    </source>
</evidence>
<dbReference type="PROSITE" id="PS50112">
    <property type="entry name" value="PAS"/>
    <property type="match status" value="1"/>
</dbReference>
<dbReference type="RefSeq" id="WP_117381789.1">
    <property type="nucleotide sequence ID" value="NZ_QWDE01000001.1"/>
</dbReference>
<dbReference type="SUPFAM" id="SSF55785">
    <property type="entry name" value="PYP-like sensor domain (PAS domain)"/>
    <property type="match status" value="2"/>
</dbReference>
<evidence type="ECO:0000256" key="1">
    <source>
        <dbReference type="ARBA" id="ARBA00000085"/>
    </source>
</evidence>
<name>A0A3E2NVA5_9SPHI</name>
<dbReference type="InterPro" id="IPR000700">
    <property type="entry name" value="PAS-assoc_C"/>
</dbReference>
<comment type="catalytic activity">
    <reaction evidence="1">
        <text>ATP + protein L-histidine = ADP + protein N-phospho-L-histidine.</text>
        <dbReference type="EC" id="2.7.13.3"/>
    </reaction>
</comment>
<dbReference type="SUPFAM" id="SSF47384">
    <property type="entry name" value="Homodimeric domain of signal transducing histidine kinase"/>
    <property type="match status" value="1"/>
</dbReference>
<sequence length="355" mass="40300">MLSHSALNSIFSLIPLPCLILLPNEPVFTIAEVNDAYLKGLNLSKEDLVGQSFFEYFINFEGKDMSDDLCALQRVLSTKEATETGINSYNFKNLISGEPHIRYFKAANLPIMDATGEVAYIIHTVTEETETIAIKAAQESVQQNLEEASLLMTQGQELANFGNWQWDINQNIVTWSETLYNIYGLNKQTFKATFEGYLDLLHRDDRERVYNLITSVLHTQKDSVFEERIVRPNGEIRYLKSWGKVQTDEQGNPLKMIGACLDITEAKLAEEQLKVQINAIETQHKHLQDISWIQSHVVRAPLARILGLIELFKNYNADELDKTDLLDKIATSARELDSVITTITNKTEEQVAPTQ</sequence>
<dbReference type="EC" id="2.7.13.3" evidence="2"/>
<dbReference type="InterPro" id="IPR035965">
    <property type="entry name" value="PAS-like_dom_sf"/>
</dbReference>
<dbReference type="InterPro" id="IPR036097">
    <property type="entry name" value="HisK_dim/P_sf"/>
</dbReference>
<evidence type="ECO:0000256" key="5">
    <source>
        <dbReference type="ARBA" id="ARBA00022777"/>
    </source>
</evidence>
<dbReference type="InterPro" id="IPR000014">
    <property type="entry name" value="PAS"/>
</dbReference>
<dbReference type="EMBL" id="QWDE01000001">
    <property type="protein sequence ID" value="RFZ84887.1"/>
    <property type="molecule type" value="Genomic_DNA"/>
</dbReference>
<keyword evidence="4" id="KW-0808">Transferase</keyword>
<accession>A0A3E2NVA5</accession>
<evidence type="ECO:0000259" key="6">
    <source>
        <dbReference type="PROSITE" id="PS50112"/>
    </source>
</evidence>
<evidence type="ECO:0000313" key="9">
    <source>
        <dbReference type="Proteomes" id="UP000260823"/>
    </source>
</evidence>
<keyword evidence="5" id="KW-0418">Kinase</keyword>
<evidence type="ECO:0000256" key="2">
    <source>
        <dbReference type="ARBA" id="ARBA00012438"/>
    </source>
</evidence>
<gene>
    <name evidence="8" type="ORF">DYU05_04585</name>
</gene>
<feature type="domain" description="PAS" evidence="6">
    <location>
        <begin position="167"/>
        <end position="220"/>
    </location>
</feature>
<evidence type="ECO:0000256" key="3">
    <source>
        <dbReference type="ARBA" id="ARBA00022553"/>
    </source>
</evidence>
<protein>
    <recommendedName>
        <fullName evidence="2">histidine kinase</fullName>
        <ecNumber evidence="2">2.7.13.3</ecNumber>
    </recommendedName>
</protein>
<dbReference type="Pfam" id="PF13426">
    <property type="entry name" value="PAS_9"/>
    <property type="match status" value="1"/>
</dbReference>
<keyword evidence="3" id="KW-0597">Phosphoprotein</keyword>
<dbReference type="NCBIfam" id="TIGR00229">
    <property type="entry name" value="sensory_box"/>
    <property type="match status" value="1"/>
</dbReference>
<organism evidence="8 9">
    <name type="scientific">Mucilaginibacter terrenus</name>
    <dbReference type="NCBI Taxonomy" id="2482727"/>
    <lineage>
        <taxon>Bacteria</taxon>
        <taxon>Pseudomonadati</taxon>
        <taxon>Bacteroidota</taxon>
        <taxon>Sphingobacteriia</taxon>
        <taxon>Sphingobacteriales</taxon>
        <taxon>Sphingobacteriaceae</taxon>
        <taxon>Mucilaginibacter</taxon>
    </lineage>
</organism>
<dbReference type="InterPro" id="IPR013655">
    <property type="entry name" value="PAS_fold_3"/>
</dbReference>
<dbReference type="CDD" id="cd00130">
    <property type="entry name" value="PAS"/>
    <property type="match status" value="1"/>
</dbReference>
<dbReference type="InterPro" id="IPR003661">
    <property type="entry name" value="HisK_dim/P_dom"/>
</dbReference>
<keyword evidence="9" id="KW-1185">Reference proteome</keyword>
<dbReference type="PANTHER" id="PTHR43304">
    <property type="entry name" value="PHYTOCHROME-LIKE PROTEIN CPH1"/>
    <property type="match status" value="1"/>
</dbReference>
<dbReference type="Proteomes" id="UP000260823">
    <property type="component" value="Unassembled WGS sequence"/>
</dbReference>
<dbReference type="InterPro" id="IPR052162">
    <property type="entry name" value="Sensor_kinase/Photoreceptor"/>
</dbReference>
<dbReference type="OrthoDB" id="6231665at2"/>
<dbReference type="GO" id="GO:0000155">
    <property type="term" value="F:phosphorelay sensor kinase activity"/>
    <property type="evidence" value="ECO:0007669"/>
    <property type="project" value="InterPro"/>
</dbReference>
<evidence type="ECO:0000256" key="4">
    <source>
        <dbReference type="ARBA" id="ARBA00022679"/>
    </source>
</evidence>
<dbReference type="PROSITE" id="PS50113">
    <property type="entry name" value="PAC"/>
    <property type="match status" value="1"/>
</dbReference>
<reference evidence="8 9" key="1">
    <citation type="submission" date="2018-08" db="EMBL/GenBank/DDBJ databases">
        <title>Mucilaginibacter terrae sp. nov., isolated from manganese diggings.</title>
        <authorList>
            <person name="Huang Y."/>
            <person name="Zhou Z."/>
        </authorList>
    </citation>
    <scope>NUCLEOTIDE SEQUENCE [LARGE SCALE GENOMIC DNA]</scope>
    <source>
        <strain evidence="8 9">ZH6</strain>
    </source>
</reference>
<evidence type="ECO:0000259" key="7">
    <source>
        <dbReference type="PROSITE" id="PS50113"/>
    </source>
</evidence>
<dbReference type="Pfam" id="PF08447">
    <property type="entry name" value="PAS_3"/>
    <property type="match status" value="1"/>
</dbReference>
<dbReference type="Gene3D" id="3.30.450.20">
    <property type="entry name" value="PAS domain"/>
    <property type="match status" value="2"/>
</dbReference>
<dbReference type="AlphaFoldDB" id="A0A3E2NVA5"/>
<feature type="domain" description="PAC" evidence="7">
    <location>
        <begin position="223"/>
        <end position="275"/>
    </location>
</feature>